<reference evidence="1" key="2">
    <citation type="submission" date="2022-04" db="EMBL/GenBank/DDBJ databases">
        <authorList>
            <person name="Fokt H."/>
            <person name="Baines J."/>
        </authorList>
    </citation>
    <scope>NUCLEOTIDE SEQUENCE</scope>
    <source>
        <strain evidence="1">KH365_2</strain>
    </source>
</reference>
<proteinExistence type="predicted"/>
<dbReference type="RefSeq" id="WP_257932121.1">
    <property type="nucleotide sequence ID" value="NZ_JAMZED010000038.1"/>
</dbReference>
<name>A0A9X2NUW1_9BACE</name>
<evidence type="ECO:0008006" key="3">
    <source>
        <dbReference type="Google" id="ProtNLM"/>
    </source>
</evidence>
<comment type="caution">
    <text evidence="1">The sequence shown here is derived from an EMBL/GenBank/DDBJ whole genome shotgun (WGS) entry which is preliminary data.</text>
</comment>
<accession>A0A9X2NUW1</accession>
<reference evidence="1" key="1">
    <citation type="journal article" date="2022" name="Arch. Microbiol.">
        <title>Bacteroides muris sp. nov. isolated from the cecum of wild-derived house mice.</title>
        <authorList>
            <person name="Fokt H."/>
            <person name="Unni R."/>
            <person name="Repnik U."/>
            <person name="Schmitz R.A."/>
            <person name="Bramkamp M."/>
            <person name="Baines J.F."/>
            <person name="Unterweger D."/>
        </authorList>
    </citation>
    <scope>NUCLEOTIDE SEQUENCE</scope>
    <source>
        <strain evidence="1">KH365_2</strain>
    </source>
</reference>
<dbReference type="AlphaFoldDB" id="A0A9X2NUW1"/>
<dbReference type="Proteomes" id="UP001143192">
    <property type="component" value="Unassembled WGS sequence"/>
</dbReference>
<sequence length="1252" mass="144411">MATYKEQLSKHVEGIFKGYTEPGLHICDIATGGGKSYTIGKLTCEYYPNEFDRIIILCVQNKLVDSMNREIDHFINGGNSQISPIDKMVIENNPEVIIKAVNNGSFQRLLDRIGYHIGEQKQKGYKVKDLQYAYNVVRKTFEGLSSLVKTLDDNGKNEFLQGKIDEGEAALRKTVRRFFDLFRKHLENSKQLKKATLDAMLSRFPELEEAYPQVSYRRKKVLLMTVHKAVYGIDPILYEKIRLQDMAERNKRTLILFDESDQAAMAIRSAIIDQSIKGLKSLKGYNGYLHYKSLMESPESISDRYYGRTLEDGIKKAQTITKDNWKRSFGDVIPYKNIFLDDTEDLESYRRGVFFSGPALRLNVAPKGDVTNSYVCYRKGDKHLSLIHAKENDLLLSEYAIVVPLDKFLSLIISNTTAIRSQLRKVIAESLEKSREKFKQESKDVGNNATETQQFLGYPTLEREIHTLFSRFEINAEYQFEQQMLDFMTNRKNLFVDDDNKKKLPDFSVYSQGVQLYQEEIDELDNQHRVRLTCREIATTPEKILIDLVNSKNTSVVLCSATASSWSVVSNCDIKYLKQTLGEKIHMLSKEDRETFDNLVDKTYPIGHNIEIVPIEKHEYQDKRESSITLPDKYRQMFSTDAIEEGLVDKWFKIKNRELKKTAKDIEDQMFQLYRLFQFIEAYHWFISHEDIHSMIYFQNRTGDKDKEQIQLLSCLIDGSYKEQESEFEDEIPNNWVNKHICISKDLEDVETRILPELSRDKDAKLMLISAYGSFKAGTNLQYEIPDGLDYIAGDNWTNEGDRLKKDWDAIYVQAPTAYLMMGEDGSESAYEKSLYNAMLVLMMLYERGCLSKNDVAQWLYNAISNNFMFGEKRNNGIIKDKSAWAQTTVEQAVGRLCRTRNKPHTTYILYDKSMESFFDAANMEKSLTKEFRVLANYVIEHRFPTTIECSPDEIIRSNDANKAQSLLNRMRKIALRYTPHNSGEEEYDDDIDEKDDVPYNVLISQQMNQSYKQTIIKKPVIDSTDELDDVDKQLTFISKCYGQWNQDDKGCYSFSCEKERNNRICATGSGKSFSISPSTVRLDVLMKIPVIKSHFEKNGFATTWRAGGLILHPQILATDYAGEIGEEAFKAILLHYTDCSEENIKHLEGKDYELADFVITNPDGSYKVAFDVKNMRPDADHNDRNGDMPTALKRKIKRERLGCELITVNMLKLPASGMDEIREIGGVIDENGNIIYSAIEQLQNLVNRTKR</sequence>
<keyword evidence="2" id="KW-1185">Reference proteome</keyword>
<evidence type="ECO:0000313" key="2">
    <source>
        <dbReference type="Proteomes" id="UP001143192"/>
    </source>
</evidence>
<protein>
    <recommendedName>
        <fullName evidence="3">Helicase/UvrB N-terminal domain-containing protein</fullName>
    </recommendedName>
</protein>
<gene>
    <name evidence="1" type="ORF">M1B79_14030</name>
</gene>
<dbReference type="EMBL" id="JAMZED010000038">
    <property type="protein sequence ID" value="MCR6505752.1"/>
    <property type="molecule type" value="Genomic_DNA"/>
</dbReference>
<organism evidence="1 2">
    <name type="scientific">Bacteroides muris</name>
    <name type="common">ex Fokt et al. 2023</name>
    <dbReference type="NCBI Taxonomy" id="2937417"/>
    <lineage>
        <taxon>Bacteria</taxon>
        <taxon>Pseudomonadati</taxon>
        <taxon>Bacteroidota</taxon>
        <taxon>Bacteroidia</taxon>
        <taxon>Bacteroidales</taxon>
        <taxon>Bacteroidaceae</taxon>
        <taxon>Bacteroides</taxon>
    </lineage>
</organism>
<evidence type="ECO:0000313" key="1">
    <source>
        <dbReference type="EMBL" id="MCR6505752.1"/>
    </source>
</evidence>